<dbReference type="InterPro" id="IPR013112">
    <property type="entry name" value="FAD-bd_8"/>
</dbReference>
<evidence type="ECO:0000256" key="1">
    <source>
        <dbReference type="ARBA" id="ARBA00004141"/>
    </source>
</evidence>
<dbReference type="SFLD" id="SFLDS00052">
    <property type="entry name" value="Ferric_Reductase_Domain"/>
    <property type="match status" value="1"/>
</dbReference>
<keyword evidence="4 12" id="KW-0812">Transmembrane</keyword>
<comment type="caution">
    <text evidence="14">The sequence shown here is derived from an EMBL/GenBank/DDBJ whole genome shotgun (WGS) entry which is preliminary data.</text>
</comment>
<dbReference type="Pfam" id="PF01794">
    <property type="entry name" value="Ferric_reduct"/>
    <property type="match status" value="1"/>
</dbReference>
<feature type="transmembrane region" description="Helical" evidence="12">
    <location>
        <begin position="126"/>
        <end position="148"/>
    </location>
</feature>
<evidence type="ECO:0000256" key="10">
    <source>
        <dbReference type="ARBA" id="ARBA00023180"/>
    </source>
</evidence>
<evidence type="ECO:0000256" key="8">
    <source>
        <dbReference type="ARBA" id="ARBA00023065"/>
    </source>
</evidence>
<evidence type="ECO:0000313" key="14">
    <source>
        <dbReference type="EMBL" id="KAK0615041.1"/>
    </source>
</evidence>
<name>A0AA39WGL9_9PEZI</name>
<dbReference type="PROSITE" id="PS51384">
    <property type="entry name" value="FAD_FR"/>
    <property type="match status" value="1"/>
</dbReference>
<dbReference type="GO" id="GO:0006826">
    <property type="term" value="P:iron ion transport"/>
    <property type="evidence" value="ECO:0007669"/>
    <property type="project" value="TreeGrafter"/>
</dbReference>
<feature type="transmembrane region" description="Helical" evidence="12">
    <location>
        <begin position="155"/>
        <end position="175"/>
    </location>
</feature>
<dbReference type="GO" id="GO:0006879">
    <property type="term" value="P:intracellular iron ion homeostasis"/>
    <property type="evidence" value="ECO:0007669"/>
    <property type="project" value="TreeGrafter"/>
</dbReference>
<dbReference type="PANTHER" id="PTHR32361">
    <property type="entry name" value="FERRIC/CUPRIC REDUCTASE TRANSMEMBRANE COMPONENT"/>
    <property type="match status" value="1"/>
</dbReference>
<evidence type="ECO:0000256" key="7">
    <source>
        <dbReference type="ARBA" id="ARBA00023002"/>
    </source>
</evidence>
<feature type="transmembrane region" description="Helical" evidence="12">
    <location>
        <begin position="88"/>
        <end position="106"/>
    </location>
</feature>
<evidence type="ECO:0000256" key="4">
    <source>
        <dbReference type="ARBA" id="ARBA00022692"/>
    </source>
</evidence>
<dbReference type="InterPro" id="IPR013130">
    <property type="entry name" value="Fe3_Rdtase_TM_dom"/>
</dbReference>
<comment type="subcellular location">
    <subcellularLocation>
        <location evidence="1">Membrane</location>
        <topology evidence="1">Multi-pass membrane protein</topology>
    </subcellularLocation>
</comment>
<keyword evidence="10" id="KW-0325">Glycoprotein</keyword>
<dbReference type="SFLD" id="SFLDG01168">
    <property type="entry name" value="Ferric_reductase_subgroup_(FRE"/>
    <property type="match status" value="1"/>
</dbReference>
<keyword evidence="5" id="KW-0249">Electron transport</keyword>
<keyword evidence="7" id="KW-0560">Oxidoreductase</keyword>
<dbReference type="GO" id="GO:0005886">
    <property type="term" value="C:plasma membrane"/>
    <property type="evidence" value="ECO:0007669"/>
    <property type="project" value="TreeGrafter"/>
</dbReference>
<feature type="transmembrane region" description="Helical" evidence="12">
    <location>
        <begin position="221"/>
        <end position="242"/>
    </location>
</feature>
<evidence type="ECO:0000256" key="11">
    <source>
        <dbReference type="SAM" id="MobiDB-lite"/>
    </source>
</evidence>
<feature type="domain" description="FAD-binding FR-type" evidence="13">
    <location>
        <begin position="257"/>
        <end position="369"/>
    </location>
</feature>
<dbReference type="Gene3D" id="3.40.50.80">
    <property type="entry name" value="Nucleotide-binding domain of ferredoxin-NADP reductase (FNR) module"/>
    <property type="match status" value="1"/>
</dbReference>
<organism evidence="14 15">
    <name type="scientific">Bombardia bombarda</name>
    <dbReference type="NCBI Taxonomy" id="252184"/>
    <lineage>
        <taxon>Eukaryota</taxon>
        <taxon>Fungi</taxon>
        <taxon>Dikarya</taxon>
        <taxon>Ascomycota</taxon>
        <taxon>Pezizomycotina</taxon>
        <taxon>Sordariomycetes</taxon>
        <taxon>Sordariomycetidae</taxon>
        <taxon>Sordariales</taxon>
        <taxon>Lasiosphaeriaceae</taxon>
        <taxon>Bombardia</taxon>
    </lineage>
</organism>
<feature type="region of interest" description="Disordered" evidence="11">
    <location>
        <begin position="509"/>
        <end position="543"/>
    </location>
</feature>
<evidence type="ECO:0000256" key="3">
    <source>
        <dbReference type="ARBA" id="ARBA00022448"/>
    </source>
</evidence>
<reference evidence="14" key="1">
    <citation type="submission" date="2023-06" db="EMBL/GenBank/DDBJ databases">
        <title>Genome-scale phylogeny and comparative genomics of the fungal order Sordariales.</title>
        <authorList>
            <consortium name="Lawrence Berkeley National Laboratory"/>
            <person name="Hensen N."/>
            <person name="Bonometti L."/>
            <person name="Westerberg I."/>
            <person name="Brannstrom I.O."/>
            <person name="Guillou S."/>
            <person name="Cros-Aarteil S."/>
            <person name="Calhoun S."/>
            <person name="Haridas S."/>
            <person name="Kuo A."/>
            <person name="Mondo S."/>
            <person name="Pangilinan J."/>
            <person name="Riley R."/>
            <person name="LaButti K."/>
            <person name="Andreopoulos B."/>
            <person name="Lipzen A."/>
            <person name="Chen C."/>
            <person name="Yanf M."/>
            <person name="Daum C."/>
            <person name="Ng V."/>
            <person name="Clum A."/>
            <person name="Steindorff A."/>
            <person name="Ohm R."/>
            <person name="Martin F."/>
            <person name="Silar P."/>
            <person name="Natvig D."/>
            <person name="Lalanne C."/>
            <person name="Gautier V."/>
            <person name="Ament-velasquez S.L."/>
            <person name="Kruys A."/>
            <person name="Hutchinson M.I."/>
            <person name="Powell A.J."/>
            <person name="Barry K."/>
            <person name="Miller A.N."/>
            <person name="Grigoriev I.V."/>
            <person name="Debuchy R."/>
            <person name="Gladieux P."/>
            <person name="Thoren M.H."/>
            <person name="Johannesson H."/>
        </authorList>
    </citation>
    <scope>NUCLEOTIDE SEQUENCE</scope>
    <source>
        <strain evidence="14">SMH3391-2</strain>
    </source>
</reference>
<dbReference type="AlphaFoldDB" id="A0AA39WGL9"/>
<dbReference type="InterPro" id="IPR039261">
    <property type="entry name" value="FNR_nucleotide-bd"/>
</dbReference>
<dbReference type="GO" id="GO:0000293">
    <property type="term" value="F:ferric-chelate reductase activity"/>
    <property type="evidence" value="ECO:0007669"/>
    <property type="project" value="UniProtKB-ARBA"/>
</dbReference>
<keyword evidence="6 12" id="KW-1133">Transmembrane helix</keyword>
<gene>
    <name evidence="14" type="ORF">B0T17DRAFT_602149</name>
</gene>
<evidence type="ECO:0000256" key="9">
    <source>
        <dbReference type="ARBA" id="ARBA00023136"/>
    </source>
</evidence>
<dbReference type="PANTHER" id="PTHR32361:SF9">
    <property type="entry name" value="FERRIC REDUCTASE TRANSMEMBRANE COMPONENT 3-RELATED"/>
    <property type="match status" value="1"/>
</dbReference>
<dbReference type="Proteomes" id="UP001174934">
    <property type="component" value="Unassembled WGS sequence"/>
</dbReference>
<dbReference type="CDD" id="cd06186">
    <property type="entry name" value="NOX_Duox_like_FAD_NADP"/>
    <property type="match status" value="1"/>
</dbReference>
<sequence>MSELVGRATPSSAYFAARQIVNEKQAKMYAAGLGGLIAVFVVFHWTRWLCVKLARAWKPAAVMERPFILVTRLTRNVLVRKVPGFKSAGHALLVAAYVAINAAATFTNLNTSTMSNFANRFGWMAYANMAFVVFLALKNTPLAFLTAYSYERLNCLHHVAGYTMFVYLVLHGALYTAYFQTKGTLVQQYSEHSDIAAIVCGFAFLTVIFSAVFIRRIWYELFYVIHIGAWIVGIVTLGLHQPDMSKKLLIIAIFTASMWVLDRAIRATRVLYYSINNEATLYPLANGGTKVVLKKAPARAEPGKHCFIWIPAIRKFETHPFTIHKGEPLEFTVKAHNGFTSDLHKYALANPGVAIRASADGPYGTFPDPMEFDKIVLIAGGGGATFTFGLAENILERMDSDALKKIVFIWSVKKHENLSWFREHLDALKSHEHSPKVNVSLYVTRAPSSPSDSPHGSGTNLESSQSRSSQSSVGGSSTPTMPPSHSDAEKSMPQLPQPTHHLERELERAMGSHTDHKEATIRKEGETTLTSHSSYGDHAIKPGRPDVASLIREAVTSTPANQRVLVAACGPDGLMRVVRNTTAKLIRGDGPAVELHCEQFDW</sequence>
<dbReference type="InterPro" id="IPR017927">
    <property type="entry name" value="FAD-bd_FR_type"/>
</dbReference>
<dbReference type="GO" id="GO:0015677">
    <property type="term" value="P:copper ion import"/>
    <property type="evidence" value="ECO:0007669"/>
    <property type="project" value="TreeGrafter"/>
</dbReference>
<feature type="transmembrane region" description="Helical" evidence="12">
    <location>
        <begin position="195"/>
        <end position="214"/>
    </location>
</feature>
<dbReference type="Pfam" id="PF08022">
    <property type="entry name" value="FAD_binding_8"/>
    <property type="match status" value="1"/>
</dbReference>
<dbReference type="SUPFAM" id="SSF52343">
    <property type="entry name" value="Ferredoxin reductase-like, C-terminal NADP-linked domain"/>
    <property type="match status" value="1"/>
</dbReference>
<protein>
    <submittedName>
        <fullName evidence="14">Ferric reductase NAD binding domain-containing protein</fullName>
    </submittedName>
</protein>
<comment type="similarity">
    <text evidence="2">Belongs to the ferric reductase (FRE) family.</text>
</comment>
<dbReference type="EMBL" id="JAULSR010000007">
    <property type="protein sequence ID" value="KAK0615041.1"/>
    <property type="molecule type" value="Genomic_DNA"/>
</dbReference>
<keyword evidence="15" id="KW-1185">Reference proteome</keyword>
<keyword evidence="8" id="KW-0406">Ion transport</keyword>
<dbReference type="InterPro" id="IPR051410">
    <property type="entry name" value="Ferric/Cupric_Reductase"/>
</dbReference>
<feature type="compositionally biased region" description="Low complexity" evidence="11">
    <location>
        <begin position="463"/>
        <end position="477"/>
    </location>
</feature>
<evidence type="ECO:0000256" key="5">
    <source>
        <dbReference type="ARBA" id="ARBA00022982"/>
    </source>
</evidence>
<evidence type="ECO:0000313" key="15">
    <source>
        <dbReference type="Proteomes" id="UP001174934"/>
    </source>
</evidence>
<dbReference type="InterPro" id="IPR013121">
    <property type="entry name" value="Fe_red_NAD-bd_6"/>
</dbReference>
<keyword evidence="9 12" id="KW-0472">Membrane</keyword>
<evidence type="ECO:0000256" key="12">
    <source>
        <dbReference type="SAM" id="Phobius"/>
    </source>
</evidence>
<feature type="region of interest" description="Disordered" evidence="11">
    <location>
        <begin position="444"/>
        <end position="496"/>
    </location>
</feature>
<feature type="transmembrane region" description="Helical" evidence="12">
    <location>
        <begin position="28"/>
        <end position="46"/>
    </location>
</feature>
<evidence type="ECO:0000256" key="6">
    <source>
        <dbReference type="ARBA" id="ARBA00022989"/>
    </source>
</evidence>
<evidence type="ECO:0000259" key="13">
    <source>
        <dbReference type="PROSITE" id="PS51384"/>
    </source>
</evidence>
<keyword evidence="3" id="KW-0813">Transport</keyword>
<proteinExistence type="inferred from homology"/>
<evidence type="ECO:0000256" key="2">
    <source>
        <dbReference type="ARBA" id="ARBA00006278"/>
    </source>
</evidence>
<feature type="compositionally biased region" description="Basic and acidic residues" evidence="11">
    <location>
        <begin position="509"/>
        <end position="526"/>
    </location>
</feature>
<dbReference type="Pfam" id="PF08030">
    <property type="entry name" value="NAD_binding_6"/>
    <property type="match status" value="1"/>
</dbReference>
<accession>A0AA39WGL9</accession>